<dbReference type="InterPro" id="IPR012318">
    <property type="entry name" value="HTH_CRP"/>
</dbReference>
<reference evidence="6" key="1">
    <citation type="submission" date="2023-01" db="EMBL/GenBank/DDBJ databases">
        <title>Whole genome sequence of Paucibacter sp. S2-9 isolated from pond sediment.</title>
        <authorList>
            <person name="Jung J.Y."/>
        </authorList>
    </citation>
    <scope>NUCLEOTIDE SEQUENCE</scope>
    <source>
        <strain evidence="6">S2-9</strain>
    </source>
</reference>
<dbReference type="InterPro" id="IPR018490">
    <property type="entry name" value="cNMP-bd_dom_sf"/>
</dbReference>
<dbReference type="RefSeq" id="WP_285235270.1">
    <property type="nucleotide sequence ID" value="NZ_CP116346.1"/>
</dbReference>
<dbReference type="Pfam" id="PF00027">
    <property type="entry name" value="cNMP_binding"/>
    <property type="match status" value="1"/>
</dbReference>
<keyword evidence="1" id="KW-0805">Transcription regulation</keyword>
<name>A0AA95NFL8_9BURK</name>
<dbReference type="KEGG" id="pais:PFX98_11100"/>
<feature type="domain" description="HTH crp-type" evidence="5">
    <location>
        <begin position="139"/>
        <end position="204"/>
    </location>
</feature>
<evidence type="ECO:0000259" key="4">
    <source>
        <dbReference type="Pfam" id="PF00027"/>
    </source>
</evidence>
<keyword evidence="2" id="KW-0238">DNA-binding</keyword>
<gene>
    <name evidence="6" type="ORF">PFX98_11100</name>
</gene>
<evidence type="ECO:0000256" key="3">
    <source>
        <dbReference type="ARBA" id="ARBA00023163"/>
    </source>
</evidence>
<sequence>MSRKNAALGRLPCLALGPDHHVWSQGAAPRGELLFVRQGILRLERVTAAGERRIVGLAGRGMLLGLEAWLGQTHADDLVSCTEVRLLRLRCGDADRAMRRQPQRYTRLLRHWQQGLSEAQAWSAELLRGCARQRTLQLIQRLLLLSAARGSHPTVWLPRRHDMGAMLGLTEETVSRQISGLRRDGIVKALDPRNAQVDIAALARALAAT</sequence>
<evidence type="ECO:0000259" key="5">
    <source>
        <dbReference type="Pfam" id="PF13545"/>
    </source>
</evidence>
<dbReference type="Gene3D" id="2.60.120.10">
    <property type="entry name" value="Jelly Rolls"/>
    <property type="match status" value="1"/>
</dbReference>
<dbReference type="Proteomes" id="UP001177769">
    <property type="component" value="Chromosome"/>
</dbReference>
<dbReference type="SUPFAM" id="SSF46785">
    <property type="entry name" value="Winged helix' DNA-binding domain"/>
    <property type="match status" value="1"/>
</dbReference>
<dbReference type="GO" id="GO:0006355">
    <property type="term" value="P:regulation of DNA-templated transcription"/>
    <property type="evidence" value="ECO:0007669"/>
    <property type="project" value="InterPro"/>
</dbReference>
<dbReference type="InterPro" id="IPR036388">
    <property type="entry name" value="WH-like_DNA-bd_sf"/>
</dbReference>
<evidence type="ECO:0000256" key="2">
    <source>
        <dbReference type="ARBA" id="ARBA00023125"/>
    </source>
</evidence>
<dbReference type="InterPro" id="IPR036390">
    <property type="entry name" value="WH_DNA-bd_sf"/>
</dbReference>
<dbReference type="EMBL" id="CP116346">
    <property type="protein sequence ID" value="WIT14142.1"/>
    <property type="molecule type" value="Genomic_DNA"/>
</dbReference>
<proteinExistence type="predicted"/>
<accession>A0AA95NFL8</accession>
<evidence type="ECO:0000256" key="1">
    <source>
        <dbReference type="ARBA" id="ARBA00023015"/>
    </source>
</evidence>
<dbReference type="Gene3D" id="1.10.10.10">
    <property type="entry name" value="Winged helix-like DNA-binding domain superfamily/Winged helix DNA-binding domain"/>
    <property type="match status" value="1"/>
</dbReference>
<evidence type="ECO:0000313" key="6">
    <source>
        <dbReference type="EMBL" id="WIT14142.1"/>
    </source>
</evidence>
<protein>
    <submittedName>
        <fullName evidence="6">Crp/Fnr family transcriptional regulator</fullName>
    </submittedName>
</protein>
<dbReference type="Pfam" id="PF13545">
    <property type="entry name" value="HTH_Crp_2"/>
    <property type="match status" value="1"/>
</dbReference>
<dbReference type="InterPro" id="IPR014710">
    <property type="entry name" value="RmlC-like_jellyroll"/>
</dbReference>
<dbReference type="InterPro" id="IPR000595">
    <property type="entry name" value="cNMP-bd_dom"/>
</dbReference>
<feature type="domain" description="Cyclic nucleotide-binding" evidence="4">
    <location>
        <begin position="18"/>
        <end position="99"/>
    </location>
</feature>
<dbReference type="SUPFAM" id="SSF51206">
    <property type="entry name" value="cAMP-binding domain-like"/>
    <property type="match status" value="1"/>
</dbReference>
<keyword evidence="3" id="KW-0804">Transcription</keyword>
<keyword evidence="7" id="KW-1185">Reference proteome</keyword>
<evidence type="ECO:0000313" key="7">
    <source>
        <dbReference type="Proteomes" id="UP001177769"/>
    </source>
</evidence>
<dbReference type="AlphaFoldDB" id="A0AA95NFL8"/>
<dbReference type="GO" id="GO:0003677">
    <property type="term" value="F:DNA binding"/>
    <property type="evidence" value="ECO:0007669"/>
    <property type="project" value="UniProtKB-KW"/>
</dbReference>
<organism evidence="6 7">
    <name type="scientific">Paucibacter sediminis</name>
    <dbReference type="NCBI Taxonomy" id="3019553"/>
    <lineage>
        <taxon>Bacteria</taxon>
        <taxon>Pseudomonadati</taxon>
        <taxon>Pseudomonadota</taxon>
        <taxon>Betaproteobacteria</taxon>
        <taxon>Burkholderiales</taxon>
        <taxon>Sphaerotilaceae</taxon>
        <taxon>Roseateles</taxon>
    </lineage>
</organism>